<dbReference type="EMBL" id="JARYMX010000005">
    <property type="protein sequence ID" value="KAJ9549284.1"/>
    <property type="molecule type" value="Genomic_DNA"/>
</dbReference>
<evidence type="ECO:0000256" key="1">
    <source>
        <dbReference type="SAM" id="MobiDB-lite"/>
    </source>
</evidence>
<dbReference type="Proteomes" id="UP001172457">
    <property type="component" value="Chromosome 5"/>
</dbReference>
<name>A0AA38SUX5_9ASTR</name>
<feature type="region of interest" description="Disordered" evidence="1">
    <location>
        <begin position="1"/>
        <end position="46"/>
    </location>
</feature>
<evidence type="ECO:0000313" key="2">
    <source>
        <dbReference type="EMBL" id="KAJ9549284.1"/>
    </source>
</evidence>
<feature type="compositionally biased region" description="Polar residues" evidence="1">
    <location>
        <begin position="12"/>
        <end position="24"/>
    </location>
</feature>
<comment type="caution">
    <text evidence="2">The sequence shown here is derived from an EMBL/GenBank/DDBJ whole genome shotgun (WGS) entry which is preliminary data.</text>
</comment>
<protein>
    <submittedName>
        <fullName evidence="2">Uncharacterized protein</fullName>
    </submittedName>
</protein>
<accession>A0AA38SUX5</accession>
<evidence type="ECO:0000313" key="3">
    <source>
        <dbReference type="Proteomes" id="UP001172457"/>
    </source>
</evidence>
<keyword evidence="3" id="KW-1185">Reference proteome</keyword>
<proteinExistence type="predicted"/>
<dbReference type="AlphaFoldDB" id="A0AA38SUX5"/>
<sequence>MSARALRKVLNEQESAAKNQTTILSADDESESPSDSPRPSSINPFDLLNDQDQEQVTIFHQPTQSDRLFSFSNCKCSDIFAFHLGLLRALVVSMACASSRETSENPSQYKEIVRVRN</sequence>
<organism evidence="2 3">
    <name type="scientific">Centaurea solstitialis</name>
    <name type="common">yellow star-thistle</name>
    <dbReference type="NCBI Taxonomy" id="347529"/>
    <lineage>
        <taxon>Eukaryota</taxon>
        <taxon>Viridiplantae</taxon>
        <taxon>Streptophyta</taxon>
        <taxon>Embryophyta</taxon>
        <taxon>Tracheophyta</taxon>
        <taxon>Spermatophyta</taxon>
        <taxon>Magnoliopsida</taxon>
        <taxon>eudicotyledons</taxon>
        <taxon>Gunneridae</taxon>
        <taxon>Pentapetalae</taxon>
        <taxon>asterids</taxon>
        <taxon>campanulids</taxon>
        <taxon>Asterales</taxon>
        <taxon>Asteraceae</taxon>
        <taxon>Carduoideae</taxon>
        <taxon>Cardueae</taxon>
        <taxon>Centaureinae</taxon>
        <taxon>Centaurea</taxon>
    </lineage>
</organism>
<reference evidence="2" key="1">
    <citation type="submission" date="2023-03" db="EMBL/GenBank/DDBJ databases">
        <title>Chromosome-scale reference genome and RAD-based genetic map of yellow starthistle (Centaurea solstitialis) reveal putative structural variation and QTLs associated with invader traits.</title>
        <authorList>
            <person name="Reatini B."/>
            <person name="Cang F.A."/>
            <person name="Jiang Q."/>
            <person name="Mckibben M.T.W."/>
            <person name="Barker M.S."/>
            <person name="Rieseberg L.H."/>
            <person name="Dlugosch K.M."/>
        </authorList>
    </citation>
    <scope>NUCLEOTIDE SEQUENCE</scope>
    <source>
        <strain evidence="2">CAN-66</strain>
        <tissue evidence="2">Leaf</tissue>
    </source>
</reference>
<gene>
    <name evidence="2" type="ORF">OSB04_021827</name>
</gene>